<dbReference type="AlphaFoldDB" id="A0A8R1DR10"/>
<protein>
    <submittedName>
        <fullName evidence="1">Uncharacterized protein</fullName>
    </submittedName>
</protein>
<reference evidence="2" key="1">
    <citation type="submission" date="2010-08" db="EMBL/GenBank/DDBJ databases">
        <authorList>
            <consortium name="Caenorhabditis japonica Sequencing Consortium"/>
            <person name="Wilson R.K."/>
        </authorList>
    </citation>
    <scope>NUCLEOTIDE SEQUENCE [LARGE SCALE GENOMIC DNA]</scope>
    <source>
        <strain evidence="2">DF5081</strain>
    </source>
</reference>
<organism evidence="1 2">
    <name type="scientific">Caenorhabditis japonica</name>
    <dbReference type="NCBI Taxonomy" id="281687"/>
    <lineage>
        <taxon>Eukaryota</taxon>
        <taxon>Metazoa</taxon>
        <taxon>Ecdysozoa</taxon>
        <taxon>Nematoda</taxon>
        <taxon>Chromadorea</taxon>
        <taxon>Rhabditida</taxon>
        <taxon>Rhabditina</taxon>
        <taxon>Rhabditomorpha</taxon>
        <taxon>Rhabditoidea</taxon>
        <taxon>Rhabditidae</taxon>
        <taxon>Peloderinae</taxon>
        <taxon>Caenorhabditis</taxon>
    </lineage>
</organism>
<keyword evidence="2" id="KW-1185">Reference proteome</keyword>
<dbReference type="Proteomes" id="UP000005237">
    <property type="component" value="Unassembled WGS sequence"/>
</dbReference>
<reference evidence="1" key="2">
    <citation type="submission" date="2022-06" db="UniProtKB">
        <authorList>
            <consortium name="EnsemblMetazoa"/>
        </authorList>
    </citation>
    <scope>IDENTIFICATION</scope>
    <source>
        <strain evidence="1">DF5081</strain>
    </source>
</reference>
<dbReference type="EnsemblMetazoa" id="CJA08621.1">
    <property type="protein sequence ID" value="CJA08621.1"/>
    <property type="gene ID" value="WBGene00127826"/>
</dbReference>
<name>A0A8R1DR10_CAEJA</name>
<sequence length="476" mass="56040">MTIGLQQISHESSIWKRIYLLDKTKFVFQDETKLMIHSEAMEDLSEFSKTVYSNCIGALDWIRQQMLNFPIGPVDPNALLHFFSEFLKKMLNSEDVDFYSDDILEPVAKVLKNGISRKSFAYVGVKYMPELERKLKDFFSAPPISEEACFGLACQLICFSCALCLDILSQWLQIKRVDRVLTNFGPKDDCFEFLNPSIYDSRFHNVYAFYKFNRVMSFRKCWFMRDKYKSSIWHQLLYSKSADLMTQVFDYQLIERIPSSTHSILQHYLERLQTKMRQCILTSRLSVVGQSIFCEPPFEFFYRSVSNEKQQRIPKMENYLQVILREMLNDREIGVQLFCDEWESYVLSICNTTEHFIQHHIYMLVVKSLNFETYNRLAGNEINSKERGNQFQFIVAQLLRFVIKFAAHTARIALKLKAANQRITHLKYDGVMEISELQLPAVEKPQFFEPMGKQACPPLQEQDIDSRNFYSHCPHN</sequence>
<accession>A0A8R1DR10</accession>
<evidence type="ECO:0000313" key="1">
    <source>
        <dbReference type="EnsemblMetazoa" id="CJA08621.1"/>
    </source>
</evidence>
<proteinExistence type="predicted"/>
<evidence type="ECO:0000313" key="2">
    <source>
        <dbReference type="Proteomes" id="UP000005237"/>
    </source>
</evidence>